<feature type="domain" description="RNA helicase aquarius insertion" evidence="7">
    <location>
        <begin position="680"/>
        <end position="757"/>
    </location>
</feature>
<dbReference type="Pfam" id="PF13086">
    <property type="entry name" value="AAA_11"/>
    <property type="match status" value="1"/>
</dbReference>
<dbReference type="Gene3D" id="3.40.50.300">
    <property type="entry name" value="P-loop containing nucleotide triphosphate hydrolases"/>
    <property type="match status" value="2"/>
</dbReference>
<evidence type="ECO:0000259" key="6">
    <source>
        <dbReference type="Pfam" id="PF21143"/>
    </source>
</evidence>
<feature type="domain" description="RNA helicase aquarius N-terminal" evidence="5">
    <location>
        <begin position="14"/>
        <end position="384"/>
    </location>
</feature>
<evidence type="ECO:0000259" key="4">
    <source>
        <dbReference type="Pfam" id="PF13087"/>
    </source>
</evidence>
<evidence type="ECO:0000259" key="3">
    <source>
        <dbReference type="Pfam" id="PF13086"/>
    </source>
</evidence>
<evidence type="ECO:0000313" key="8">
    <source>
        <dbReference type="EMBL" id="KAK0408994.1"/>
    </source>
</evidence>
<feature type="domain" description="DNA2/NAM7 helicase-like C-terminal" evidence="4">
    <location>
        <begin position="1077"/>
        <end position="1268"/>
    </location>
</feature>
<keyword evidence="1" id="KW-0539">Nucleus</keyword>
<dbReference type="Pfam" id="PF21144">
    <property type="entry name" value="Aquarius_N_3rd"/>
    <property type="match status" value="1"/>
</dbReference>
<dbReference type="InterPro" id="IPR026300">
    <property type="entry name" value="CWF11_fam"/>
</dbReference>
<feature type="coiled-coil region" evidence="2">
    <location>
        <begin position="1328"/>
        <end position="1373"/>
    </location>
</feature>
<dbReference type="CDD" id="cd18808">
    <property type="entry name" value="SF1_C_Upf1"/>
    <property type="match status" value="1"/>
</dbReference>
<evidence type="ECO:0000313" key="9">
    <source>
        <dbReference type="Proteomes" id="UP001175271"/>
    </source>
</evidence>
<dbReference type="GO" id="GO:0000398">
    <property type="term" value="P:mRNA splicing, via spliceosome"/>
    <property type="evidence" value="ECO:0007669"/>
    <property type="project" value="InterPro"/>
</dbReference>
<dbReference type="InterPro" id="IPR041679">
    <property type="entry name" value="DNA2/NAM7-like_C"/>
</dbReference>
<comment type="subcellular location">
    <subcellularLocation>
        <location evidence="1">Nucleus</location>
    </subcellularLocation>
</comment>
<comment type="caution">
    <text evidence="8">The sequence shown here is derived from an EMBL/GenBank/DDBJ whole genome shotgun (WGS) entry which is preliminary data.</text>
</comment>
<dbReference type="PIRSF" id="PIRSF038901">
    <property type="entry name" value="AQR_cwf11"/>
    <property type="match status" value="1"/>
</dbReference>
<accession>A0AA39LTR6</accession>
<keyword evidence="1" id="KW-0507">mRNA processing</keyword>
<dbReference type="InterPro" id="IPR048966">
    <property type="entry name" value="Aquarius_b-barrel"/>
</dbReference>
<dbReference type="GO" id="GO:0071013">
    <property type="term" value="C:catalytic step 2 spliceosome"/>
    <property type="evidence" value="ECO:0007669"/>
    <property type="project" value="TreeGrafter"/>
</dbReference>
<comment type="similarity">
    <text evidence="1">Belongs to the CWF11 family.</text>
</comment>
<dbReference type="Pfam" id="PF21143">
    <property type="entry name" value="Aquarius_N_2nd"/>
    <property type="match status" value="1"/>
</dbReference>
<dbReference type="GO" id="GO:0004386">
    <property type="term" value="F:helicase activity"/>
    <property type="evidence" value="ECO:0007669"/>
    <property type="project" value="InterPro"/>
</dbReference>
<dbReference type="InterPro" id="IPR032174">
    <property type="entry name" value="Aquarius_N"/>
</dbReference>
<proteinExistence type="inferred from homology"/>
<dbReference type="Pfam" id="PF13087">
    <property type="entry name" value="AAA_12"/>
    <property type="match status" value="1"/>
</dbReference>
<keyword evidence="2" id="KW-0175">Coiled coil</keyword>
<organism evidence="8 9">
    <name type="scientific">Steinernema hermaphroditum</name>
    <dbReference type="NCBI Taxonomy" id="289476"/>
    <lineage>
        <taxon>Eukaryota</taxon>
        <taxon>Metazoa</taxon>
        <taxon>Ecdysozoa</taxon>
        <taxon>Nematoda</taxon>
        <taxon>Chromadorea</taxon>
        <taxon>Rhabditida</taxon>
        <taxon>Tylenchina</taxon>
        <taxon>Panagrolaimomorpha</taxon>
        <taxon>Strongyloidoidea</taxon>
        <taxon>Steinernematidae</taxon>
        <taxon>Steinernema</taxon>
    </lineage>
</organism>
<dbReference type="GO" id="GO:0003729">
    <property type="term" value="F:mRNA binding"/>
    <property type="evidence" value="ECO:0007669"/>
    <property type="project" value="TreeGrafter"/>
</dbReference>
<evidence type="ECO:0000256" key="1">
    <source>
        <dbReference type="PIRNR" id="PIRNR038901"/>
    </source>
</evidence>
<dbReference type="FunFam" id="3.40.50.300:FF:002863">
    <property type="entry name" value="Pre-mRNA-splicing factor cwf11"/>
    <property type="match status" value="1"/>
</dbReference>
<protein>
    <recommendedName>
        <fullName evidence="10">Intron-binding protein aquarius</fullName>
    </recommendedName>
</protein>
<dbReference type="SUPFAM" id="SSF52540">
    <property type="entry name" value="P-loop containing nucleoside triphosphate hydrolases"/>
    <property type="match status" value="1"/>
</dbReference>
<dbReference type="Pfam" id="PF16399">
    <property type="entry name" value="Aquarius_N_1st"/>
    <property type="match status" value="1"/>
</dbReference>
<dbReference type="CDD" id="cd17935">
    <property type="entry name" value="EEXXQc_AQR"/>
    <property type="match status" value="1"/>
</dbReference>
<dbReference type="InterPro" id="IPR047187">
    <property type="entry name" value="SF1_C_Upf1"/>
</dbReference>
<feature type="domain" description="RNA helicase aquarius beta-barrel" evidence="6">
    <location>
        <begin position="465"/>
        <end position="632"/>
    </location>
</feature>
<dbReference type="InterPro" id="IPR027417">
    <property type="entry name" value="P-loop_NTPase"/>
</dbReference>
<sequence length="1405" mass="162917">MTADNEGQVDQTVADKISKTYEELVEARFDLHKIAPLETSQYLEQCLWPNFNDKTQNSKAHVMSIALLINEKFRERIDAWECITQKPDEFVHFFRKVLEFALDDEVSMLEQTALITFLINCFNSVEVDVVRQQFMPLINFPIWGCLLKSQREGLFIKNPKLKKYWNKTEAKVQQMSADEREAFEFNRTFLWNLIAKFKRVLADIDDENKEIDLSCVLYCERFIALMIDLESLLATRRFFNALLQASHLITYCTLSNLITEEVGSLFCQLVTMLKTYARFEIDDISGQPLTSTEMAEQHYSHIADLQKAAFKHFRTSMKDFHLLNVASVDTRRALLGVFQDMKQSDIYKFGEYLRLVPREGDESDTQQFDKKHLVEMIIFHCERRVNQLQQLNEMPLYPTEKVIWDEGVVPYDRYKGDTVLALNKLNLQFLTLHDYLMRNFNLFQMESTYEIRQDIEDAVFRMKPWKHETEPKEIVWGGWARMALRVAAIQITKVGNPLLGEKSPSEVLANVSIQLPRRPDLRREWEQLRRHDVCFLVSCEAIKAFGTPFDVRKPFKNQINVTAIRGCEIEGMLDPSGRLIEEFASGEGPSFDSEMRTYRVKLDTNQYRLDMERQLETGAEDVYYTFNLIVRRDPKSNNFKAVLSTIRQLLNTECVVPDWLHELILGHGEPDAAHYTQMSNAQAQLNFNDTFIDYEHLREAFPDQKIVASVEEKEMLQPFRLTFKDLEPQHDKAPEERETGIHVKPYTIPKRGPYADNEPKKNAIRFTPVQIEAIKSGMQPGLTVVVGPPGTGKTDVAVQIISNIYHNWPEQRTLIVTHSNQALNQLFEKIMALDVDERHLLRLGHGEEALETEKDFSRYGRVNYVLQKRLELLKKVETLKDSLGIEGDVGYSCETAGHFFRFNVCRAWDTFLAEVAQKDTEKTTELLAEKFPFTKFFDDVTNLFNGETFEDNLEIARSCWRYISDIFTQLEEFRAFEMLRNGKDRTEYLLVKEAKIIAMTCTLAALKRKDLVELGFRYDNILMEEAGQILEVETFIPLLLQNPKDGQSRLKRWIMIGDHHQLPPVVQNVACQKYSNLEQSLFARFVRLGVKKVQLDKQGRARSEIADLYNWRYKDLGNLPHVQALPEFNTCNPGFVYPYQFIDVPDFQGVGESSPSPYFYQNLGEAEYAVALFTYMRILGYPAEKISIITTYNGQASLLRDVIKRRCADNPLIGTPQKISTVDKYQGQQNDYVILSLVRTQHIGHIRDVRRLVVALSRARLGLFVLGRLSLYEKCHELKEAFEKLKKNPTKLHIVPYEGYPSERKAGDQLPGEAIVMENTAHIAAFVHEFYSSNVAQLQAAYEEQMREHYERMRALEEEAEAMQIEEAEEKGTVEVKPVAKKKEDGEAILFEEMDFEKLEEVPKL</sequence>
<dbReference type="InterPro" id="IPR048967">
    <property type="entry name" value="Aquarius_insert"/>
</dbReference>
<evidence type="ECO:0008006" key="10">
    <source>
        <dbReference type="Google" id="ProtNLM"/>
    </source>
</evidence>
<feature type="domain" description="DNA2/NAM7 helicase helicase" evidence="3">
    <location>
        <begin position="770"/>
        <end position="1067"/>
    </location>
</feature>
<dbReference type="PANTHER" id="PTHR10887">
    <property type="entry name" value="DNA2/NAM7 HELICASE FAMILY"/>
    <property type="match status" value="1"/>
</dbReference>
<dbReference type="InterPro" id="IPR041677">
    <property type="entry name" value="DNA2/NAM7_AAA_11"/>
</dbReference>
<evidence type="ECO:0000256" key="2">
    <source>
        <dbReference type="SAM" id="Coils"/>
    </source>
</evidence>
<dbReference type="Proteomes" id="UP001175271">
    <property type="component" value="Unassembled WGS sequence"/>
</dbReference>
<reference evidence="8" key="1">
    <citation type="submission" date="2023-06" db="EMBL/GenBank/DDBJ databases">
        <title>Genomic analysis of the entomopathogenic nematode Steinernema hermaphroditum.</title>
        <authorList>
            <person name="Schwarz E.M."/>
            <person name="Heppert J.K."/>
            <person name="Baniya A."/>
            <person name="Schwartz H.T."/>
            <person name="Tan C.-H."/>
            <person name="Antoshechkin I."/>
            <person name="Sternberg P.W."/>
            <person name="Goodrich-Blair H."/>
            <person name="Dillman A.R."/>
        </authorList>
    </citation>
    <scope>NUCLEOTIDE SEQUENCE</scope>
    <source>
        <strain evidence="8">PS9179</strain>
        <tissue evidence="8">Whole animal</tissue>
    </source>
</reference>
<dbReference type="PANTHER" id="PTHR10887:SF5">
    <property type="entry name" value="RNA HELICASE AQUARIUS"/>
    <property type="match status" value="1"/>
</dbReference>
<gene>
    <name evidence="8" type="ORF">QR680_004283</name>
</gene>
<keyword evidence="1" id="KW-0508">mRNA splicing</keyword>
<dbReference type="EMBL" id="JAUCMV010000003">
    <property type="protein sequence ID" value="KAK0408994.1"/>
    <property type="molecule type" value="Genomic_DNA"/>
</dbReference>
<dbReference type="InterPro" id="IPR045055">
    <property type="entry name" value="DNA2/NAM7-like"/>
</dbReference>
<evidence type="ECO:0000259" key="7">
    <source>
        <dbReference type="Pfam" id="PF21144"/>
    </source>
</evidence>
<evidence type="ECO:0000259" key="5">
    <source>
        <dbReference type="Pfam" id="PF16399"/>
    </source>
</evidence>
<name>A0AA39LTR6_9BILA</name>
<keyword evidence="9" id="KW-1185">Reference proteome</keyword>